<comment type="caution">
    <text evidence="3">The sequence shown here is derived from an EMBL/GenBank/DDBJ whole genome shotgun (WGS) entry which is preliminary data.</text>
</comment>
<dbReference type="RefSeq" id="WP_179727817.1">
    <property type="nucleotide sequence ID" value="NZ_BAABEF010000001.1"/>
</dbReference>
<name>A0A852RKC1_9ACTN</name>
<feature type="domain" description="DUF4395" evidence="2">
    <location>
        <begin position="11"/>
        <end position="144"/>
    </location>
</feature>
<feature type="transmembrane region" description="Helical" evidence="1">
    <location>
        <begin position="94"/>
        <end position="114"/>
    </location>
</feature>
<gene>
    <name evidence="3" type="ORF">BJ958_003071</name>
</gene>
<protein>
    <recommendedName>
        <fullName evidence="2">DUF4395 domain-containing protein</fullName>
    </recommendedName>
</protein>
<keyword evidence="4" id="KW-1185">Reference proteome</keyword>
<dbReference type="Proteomes" id="UP000582231">
    <property type="component" value="Unassembled WGS sequence"/>
</dbReference>
<sequence length="151" mass="15593">MSATAPTVAGIDPRGPRFTASITLVVFAVALVLSDAAPGVAAVLTGIQAVLFAIGAGLGVHRTPTGVLFRRLVRPRLAPPDHLEDPAPPRFAQAVGLVFAVVATLGLATGAVLLGQVFAAFAFVAAFLNAVFAFCLGCEMYLLGLRLLRRI</sequence>
<proteinExistence type="predicted"/>
<feature type="transmembrane region" description="Helical" evidence="1">
    <location>
        <begin position="40"/>
        <end position="61"/>
    </location>
</feature>
<accession>A0A852RKC1</accession>
<dbReference type="InterPro" id="IPR025508">
    <property type="entry name" value="DUF4395"/>
</dbReference>
<evidence type="ECO:0000259" key="2">
    <source>
        <dbReference type="Pfam" id="PF14340"/>
    </source>
</evidence>
<feature type="transmembrane region" description="Helical" evidence="1">
    <location>
        <begin position="18"/>
        <end position="34"/>
    </location>
</feature>
<dbReference type="AlphaFoldDB" id="A0A852RKC1"/>
<dbReference type="Pfam" id="PF14340">
    <property type="entry name" value="DUF4395"/>
    <property type="match status" value="1"/>
</dbReference>
<keyword evidence="1" id="KW-0472">Membrane</keyword>
<dbReference type="EMBL" id="JACCBF010000001">
    <property type="protein sequence ID" value="NYD31525.1"/>
    <property type="molecule type" value="Genomic_DNA"/>
</dbReference>
<feature type="transmembrane region" description="Helical" evidence="1">
    <location>
        <begin position="120"/>
        <end position="143"/>
    </location>
</feature>
<evidence type="ECO:0000313" key="4">
    <source>
        <dbReference type="Proteomes" id="UP000582231"/>
    </source>
</evidence>
<evidence type="ECO:0000256" key="1">
    <source>
        <dbReference type="SAM" id="Phobius"/>
    </source>
</evidence>
<reference evidence="3 4" key="1">
    <citation type="submission" date="2020-07" db="EMBL/GenBank/DDBJ databases">
        <title>Sequencing the genomes of 1000 actinobacteria strains.</title>
        <authorList>
            <person name="Klenk H.-P."/>
        </authorList>
    </citation>
    <scope>NUCLEOTIDE SEQUENCE [LARGE SCALE GENOMIC DNA]</scope>
    <source>
        <strain evidence="3 4">DSM 19082</strain>
    </source>
</reference>
<organism evidence="3 4">
    <name type="scientific">Nocardioides kongjuensis</name>
    <dbReference type="NCBI Taxonomy" id="349522"/>
    <lineage>
        <taxon>Bacteria</taxon>
        <taxon>Bacillati</taxon>
        <taxon>Actinomycetota</taxon>
        <taxon>Actinomycetes</taxon>
        <taxon>Propionibacteriales</taxon>
        <taxon>Nocardioidaceae</taxon>
        <taxon>Nocardioides</taxon>
    </lineage>
</organism>
<evidence type="ECO:0000313" key="3">
    <source>
        <dbReference type="EMBL" id="NYD31525.1"/>
    </source>
</evidence>
<keyword evidence="1" id="KW-0812">Transmembrane</keyword>
<keyword evidence="1" id="KW-1133">Transmembrane helix</keyword>